<gene>
    <name evidence="3" type="ORF">PPROV_000559600</name>
</gene>
<dbReference type="PANTHER" id="PTHR43267">
    <property type="entry name" value="TRNA THREONYLCARBAMOYLADENOSINE DEHYDRATASE"/>
    <property type="match status" value="1"/>
</dbReference>
<organism evidence="3 4">
    <name type="scientific">Pycnococcus provasolii</name>
    <dbReference type="NCBI Taxonomy" id="41880"/>
    <lineage>
        <taxon>Eukaryota</taxon>
        <taxon>Viridiplantae</taxon>
        <taxon>Chlorophyta</taxon>
        <taxon>Pseudoscourfieldiophyceae</taxon>
        <taxon>Pseudoscourfieldiales</taxon>
        <taxon>Pycnococcaceae</taxon>
        <taxon>Pycnococcus</taxon>
    </lineage>
</organism>
<evidence type="ECO:0000256" key="1">
    <source>
        <dbReference type="SAM" id="SignalP"/>
    </source>
</evidence>
<feature type="domain" description="THIF-type NAD/FAD binding fold" evidence="2">
    <location>
        <begin position="86"/>
        <end position="351"/>
    </location>
</feature>
<dbReference type="Pfam" id="PF00899">
    <property type="entry name" value="ThiF"/>
    <property type="match status" value="1"/>
</dbReference>
<accession>A0A830HJ26</accession>
<feature type="signal peptide" evidence="1">
    <location>
        <begin position="1"/>
        <end position="18"/>
    </location>
</feature>
<proteinExistence type="predicted"/>
<dbReference type="EMBL" id="BNJQ01000014">
    <property type="protein sequence ID" value="GHP06852.1"/>
    <property type="molecule type" value="Genomic_DNA"/>
</dbReference>
<dbReference type="InterPro" id="IPR000594">
    <property type="entry name" value="ThiF_NAD_FAD-bd"/>
</dbReference>
<sequence length="510" mass="55050">MSMSSWSLTARSCRLLCARYLLKLLKCLDPDSSEIHHARSNSGNKGVFHLSIDVEDDDDDDLDGVEMHHLHAASPLDDDITREHLTRNIQFFGEQPVVSLRNAFVVIVGVGGVGSHAAMALLRAGVGRLRVVDFDRVSLSSLNRHAVATRKDVGTTKVDALKAHCNAIFPEASVRAMDAMYTVESSDDVLAPWGDDGKAPDMVVDAIDNVDTKVHLLLTCRSRGVRVVASGGAAMKADPTRVRVGDIAECAVNDVLLRAVRLRLRKANGNADVPLICVASTERARMALWECPDDVPLVAAGDAAAAAAPSGNATYADLQVVPGFRVRTAPVVGTMPATFGLVIAHYVLCELTSNVVPMDPEPIARALDAQYRALLDNLREMETDAYGDDGEVHVTQDEVKYVARELWHCLPATGIAGGKNGKDARGGKLSLVRSVAALRLARFDGTRPASVDNLILLGWEDAEAHYASRCDVAHFVTRHGEAAAALARRCCDRARRDFMYDTNLVGDSIM</sequence>
<dbReference type="GO" id="GO:0061504">
    <property type="term" value="P:cyclic threonylcarbamoyladenosine biosynthetic process"/>
    <property type="evidence" value="ECO:0007669"/>
    <property type="project" value="TreeGrafter"/>
</dbReference>
<dbReference type="GO" id="GO:0061503">
    <property type="term" value="F:tRNA threonylcarbamoyladenosine dehydratase"/>
    <property type="evidence" value="ECO:0007669"/>
    <property type="project" value="TreeGrafter"/>
</dbReference>
<dbReference type="OrthoDB" id="10265862at2759"/>
<dbReference type="GO" id="GO:0008641">
    <property type="term" value="F:ubiquitin-like modifier activating enzyme activity"/>
    <property type="evidence" value="ECO:0007669"/>
    <property type="project" value="InterPro"/>
</dbReference>
<dbReference type="AlphaFoldDB" id="A0A830HJ26"/>
<keyword evidence="1" id="KW-0732">Signal</keyword>
<evidence type="ECO:0000313" key="4">
    <source>
        <dbReference type="Proteomes" id="UP000660262"/>
    </source>
</evidence>
<name>A0A830HJ26_9CHLO</name>
<dbReference type="GO" id="GO:0009536">
    <property type="term" value="C:plastid"/>
    <property type="evidence" value="ECO:0007669"/>
    <property type="project" value="TreeGrafter"/>
</dbReference>
<protein>
    <recommendedName>
        <fullName evidence="2">THIF-type NAD/FAD binding fold domain-containing protein</fullName>
    </recommendedName>
</protein>
<comment type="caution">
    <text evidence="3">The sequence shown here is derived from an EMBL/GenBank/DDBJ whole genome shotgun (WGS) entry which is preliminary data.</text>
</comment>
<evidence type="ECO:0000313" key="3">
    <source>
        <dbReference type="EMBL" id="GHP06852.1"/>
    </source>
</evidence>
<dbReference type="Gene3D" id="3.40.50.720">
    <property type="entry name" value="NAD(P)-binding Rossmann-like Domain"/>
    <property type="match status" value="1"/>
</dbReference>
<evidence type="ECO:0000259" key="2">
    <source>
        <dbReference type="Pfam" id="PF00899"/>
    </source>
</evidence>
<dbReference type="InterPro" id="IPR035985">
    <property type="entry name" value="Ubiquitin-activating_enz"/>
</dbReference>
<dbReference type="PANTHER" id="PTHR43267:SF2">
    <property type="entry name" value="TRNA THREONYLCARBAMOYLADENOSINE DEHYDRATASE 1-RELATED"/>
    <property type="match status" value="1"/>
</dbReference>
<dbReference type="Proteomes" id="UP000660262">
    <property type="component" value="Unassembled WGS sequence"/>
</dbReference>
<dbReference type="InterPro" id="IPR045886">
    <property type="entry name" value="ThiF/MoeB/HesA"/>
</dbReference>
<keyword evidence="4" id="KW-1185">Reference proteome</keyword>
<dbReference type="SUPFAM" id="SSF69572">
    <property type="entry name" value="Activating enzymes of the ubiquitin-like proteins"/>
    <property type="match status" value="1"/>
</dbReference>
<reference evidence="3" key="1">
    <citation type="submission" date="2020-10" db="EMBL/GenBank/DDBJ databases">
        <title>Unveiling of a novel bifunctional photoreceptor, Dualchrome1, isolated from a cosmopolitan green alga.</title>
        <authorList>
            <person name="Suzuki S."/>
            <person name="Kawachi M."/>
        </authorList>
    </citation>
    <scope>NUCLEOTIDE SEQUENCE</scope>
    <source>
        <strain evidence="3">NIES 2893</strain>
    </source>
</reference>
<feature type="chain" id="PRO_5032782759" description="THIF-type NAD/FAD binding fold domain-containing protein" evidence="1">
    <location>
        <begin position="19"/>
        <end position="510"/>
    </location>
</feature>